<dbReference type="AlphaFoldDB" id="E2A2U5"/>
<evidence type="ECO:0000313" key="2">
    <source>
        <dbReference type="Proteomes" id="UP000000311"/>
    </source>
</evidence>
<dbReference type="Proteomes" id="UP000000311">
    <property type="component" value="Unassembled WGS sequence"/>
</dbReference>
<organism evidence="2">
    <name type="scientific">Camponotus floridanus</name>
    <name type="common">Florida carpenter ant</name>
    <dbReference type="NCBI Taxonomy" id="104421"/>
    <lineage>
        <taxon>Eukaryota</taxon>
        <taxon>Metazoa</taxon>
        <taxon>Ecdysozoa</taxon>
        <taxon>Arthropoda</taxon>
        <taxon>Hexapoda</taxon>
        <taxon>Insecta</taxon>
        <taxon>Pterygota</taxon>
        <taxon>Neoptera</taxon>
        <taxon>Endopterygota</taxon>
        <taxon>Hymenoptera</taxon>
        <taxon>Apocrita</taxon>
        <taxon>Aculeata</taxon>
        <taxon>Formicoidea</taxon>
        <taxon>Formicidae</taxon>
        <taxon>Formicinae</taxon>
        <taxon>Camponotus</taxon>
    </lineage>
</organism>
<dbReference type="InParanoid" id="E2A2U5"/>
<gene>
    <name evidence="1" type="ORF">EAG_04142</name>
</gene>
<protein>
    <submittedName>
        <fullName evidence="1">Uncharacterized protein</fullName>
    </submittedName>
</protein>
<evidence type="ECO:0000313" key="1">
    <source>
        <dbReference type="EMBL" id="EFN72252.1"/>
    </source>
</evidence>
<sequence>MRRIPVTEEVGFISSGGGVGGGGGGLLVLVYRYTGGGINVSRATFSHLNLWNH</sequence>
<proteinExistence type="predicted"/>
<dbReference type="EMBL" id="GL436214">
    <property type="protein sequence ID" value="EFN72252.1"/>
    <property type="molecule type" value="Genomic_DNA"/>
</dbReference>
<keyword evidence="2" id="KW-1185">Reference proteome</keyword>
<reference evidence="1 2" key="1">
    <citation type="journal article" date="2010" name="Science">
        <title>Genomic comparison of the ants Camponotus floridanus and Harpegnathos saltator.</title>
        <authorList>
            <person name="Bonasio R."/>
            <person name="Zhang G."/>
            <person name="Ye C."/>
            <person name="Mutti N.S."/>
            <person name="Fang X."/>
            <person name="Qin N."/>
            <person name="Donahue G."/>
            <person name="Yang P."/>
            <person name="Li Q."/>
            <person name="Li C."/>
            <person name="Zhang P."/>
            <person name="Huang Z."/>
            <person name="Berger S.L."/>
            <person name="Reinberg D."/>
            <person name="Wang J."/>
            <person name="Liebig J."/>
        </authorList>
    </citation>
    <scope>NUCLEOTIDE SEQUENCE [LARGE SCALE GENOMIC DNA]</scope>
    <source>
        <strain evidence="2">C129</strain>
    </source>
</reference>
<name>E2A2U5_CAMFO</name>
<accession>E2A2U5</accession>